<keyword evidence="1" id="KW-1133">Transmembrane helix</keyword>
<dbReference type="InterPro" id="IPR018649">
    <property type="entry name" value="SHOCT"/>
</dbReference>
<evidence type="ECO:0000313" key="4">
    <source>
        <dbReference type="Proteomes" id="UP001140293"/>
    </source>
</evidence>
<reference evidence="3" key="2">
    <citation type="journal article" date="2022" name="BMC Genomics">
        <title>Comparative genome analysis of mycobacteria focusing on tRNA and non-coding RNA.</title>
        <authorList>
            <person name="Behra P.R.K."/>
            <person name="Pettersson B.M.F."/>
            <person name="Ramesh M."/>
            <person name="Das S."/>
            <person name="Dasgupta S."/>
            <person name="Kirsebom L.A."/>
        </authorList>
    </citation>
    <scope>NUCLEOTIDE SEQUENCE</scope>
    <source>
        <strain evidence="3">DSM 44615</strain>
    </source>
</reference>
<gene>
    <name evidence="3" type="ORF">H7I41_00200</name>
</gene>
<reference evidence="3" key="1">
    <citation type="submission" date="2020-07" db="EMBL/GenBank/DDBJ databases">
        <authorList>
            <person name="Pettersson B.M.F."/>
            <person name="Behra P.R.K."/>
            <person name="Ramesh M."/>
            <person name="Das S."/>
            <person name="Dasgupta S."/>
            <person name="Kirsebom L.A."/>
        </authorList>
    </citation>
    <scope>NUCLEOTIDE SEQUENCE</scope>
    <source>
        <strain evidence="3">DSM 44615</strain>
    </source>
</reference>
<keyword evidence="4" id="KW-1185">Reference proteome</keyword>
<accession>A0A9X2YJM7</accession>
<feature type="domain" description="SHOCT" evidence="2">
    <location>
        <begin position="215"/>
        <end position="242"/>
    </location>
</feature>
<evidence type="ECO:0000259" key="2">
    <source>
        <dbReference type="Pfam" id="PF09851"/>
    </source>
</evidence>
<keyword evidence="1" id="KW-0472">Membrane</keyword>
<comment type="caution">
    <text evidence="3">The sequence shown here is derived from an EMBL/GenBank/DDBJ whole genome shotgun (WGS) entry which is preliminary data.</text>
</comment>
<sequence length="244" mass="25797">MQNGRLAARIVIGVAVVTMVSAIIGFVVTIVMNAFVFDDFDAYGEVPIPGRGSVDLPAGEVTISFHTFTGGTDGGFAVPPLQLRIDQPDGVPDPVLAETMGGVTTVNGDTRVGVWTLQVPAEGRYDVETGGEVNGYINPQLSFGHGSEYGWLPWVFAGLFVMSVVELAAGLMWSHRAGKQARPVTPLYDFGTTAADPGGASAHSYAPTDQGIRLEQLNTLAALRDSGALTEAEFEAEKRRILDG</sequence>
<feature type="transmembrane region" description="Helical" evidence="1">
    <location>
        <begin position="12"/>
        <end position="37"/>
    </location>
</feature>
<dbReference type="EMBL" id="JACKSJ010000004">
    <property type="protein sequence ID" value="MCV7168334.1"/>
    <property type="molecule type" value="Genomic_DNA"/>
</dbReference>
<evidence type="ECO:0000256" key="1">
    <source>
        <dbReference type="SAM" id="Phobius"/>
    </source>
</evidence>
<proteinExistence type="predicted"/>
<name>A0A9X2YJM7_9MYCO</name>
<feature type="transmembrane region" description="Helical" evidence="1">
    <location>
        <begin position="151"/>
        <end position="173"/>
    </location>
</feature>
<dbReference type="AlphaFoldDB" id="A0A9X2YJM7"/>
<organism evidence="3 4">
    <name type="scientific">[Mycobacterium] manitobense</name>
    <dbReference type="NCBI Taxonomy" id="190147"/>
    <lineage>
        <taxon>Bacteria</taxon>
        <taxon>Bacillati</taxon>
        <taxon>Actinomycetota</taxon>
        <taxon>Actinomycetes</taxon>
        <taxon>Mycobacteriales</taxon>
        <taxon>Mycobacteriaceae</taxon>
        <taxon>Mycolicibacterium</taxon>
    </lineage>
</organism>
<dbReference type="Proteomes" id="UP001140293">
    <property type="component" value="Unassembled WGS sequence"/>
</dbReference>
<dbReference type="RefSeq" id="WP_264010528.1">
    <property type="nucleotide sequence ID" value="NZ_JACKSJ010000004.1"/>
</dbReference>
<protein>
    <submittedName>
        <fullName evidence="3">SHOCT domain-containing protein</fullName>
    </submittedName>
</protein>
<dbReference type="Pfam" id="PF09851">
    <property type="entry name" value="SHOCT"/>
    <property type="match status" value="1"/>
</dbReference>
<evidence type="ECO:0000313" key="3">
    <source>
        <dbReference type="EMBL" id="MCV7168334.1"/>
    </source>
</evidence>
<keyword evidence="1" id="KW-0812">Transmembrane</keyword>